<evidence type="ECO:0000313" key="2">
    <source>
        <dbReference type="Proteomes" id="UP000324260"/>
    </source>
</evidence>
<gene>
    <name evidence="1" type="ORF">FZZ93_01175</name>
</gene>
<proteinExistence type="predicted"/>
<dbReference type="OrthoDB" id="6173664at2"/>
<dbReference type="EMBL" id="VTPU01000001">
    <property type="protein sequence ID" value="TZG41305.1"/>
    <property type="molecule type" value="Genomic_DNA"/>
</dbReference>
<reference evidence="1 2" key="1">
    <citation type="submission" date="2019-08" db="EMBL/GenBank/DDBJ databases">
        <title>Draft Genome Sequence of Halomonas eurihalina Isolated from Preserved Hide-surface.</title>
        <authorList>
            <person name="Hussain S.A."/>
            <person name="Xu A."/>
            <person name="Sarker M."/>
            <person name="Sommers C."/>
        </authorList>
    </citation>
    <scope>NUCLEOTIDE SEQUENCE [LARGE SCALE GENOMIC DNA]</scope>
    <source>
        <strain evidence="1 2">MS1</strain>
    </source>
</reference>
<comment type="caution">
    <text evidence="1">The sequence shown here is derived from an EMBL/GenBank/DDBJ whole genome shotgun (WGS) entry which is preliminary data.</text>
</comment>
<name>A0A5D9DF64_HALER</name>
<accession>A0A5D9DF64</accession>
<dbReference type="RefSeq" id="WP_149320499.1">
    <property type="nucleotide sequence ID" value="NZ_JARWAH010000001.1"/>
</dbReference>
<dbReference type="AlphaFoldDB" id="A0A5D9DF64"/>
<keyword evidence="2" id="KW-1185">Reference proteome</keyword>
<organism evidence="1 2">
    <name type="scientific">Halomonas eurihalina</name>
    <dbReference type="NCBI Taxonomy" id="42566"/>
    <lineage>
        <taxon>Bacteria</taxon>
        <taxon>Pseudomonadati</taxon>
        <taxon>Pseudomonadota</taxon>
        <taxon>Gammaproteobacteria</taxon>
        <taxon>Oceanospirillales</taxon>
        <taxon>Halomonadaceae</taxon>
        <taxon>Halomonas</taxon>
    </lineage>
</organism>
<evidence type="ECO:0000313" key="1">
    <source>
        <dbReference type="EMBL" id="TZG41305.1"/>
    </source>
</evidence>
<sequence length="114" mass="12758">MNIFMRIHDRLTGVLGRDCQGKPLRKGDQVIAVVGVRPEYEGLEAMVMRLYQPPGATERLAWGSGPWVLLSGNLACRASCLKRVDFDEGANWDRTSEITGWTPRTIKQPSEVTQ</sequence>
<protein>
    <submittedName>
        <fullName evidence="1">Uncharacterized protein</fullName>
    </submittedName>
</protein>
<dbReference type="Proteomes" id="UP000324260">
    <property type="component" value="Unassembled WGS sequence"/>
</dbReference>